<evidence type="ECO:0000313" key="1">
    <source>
        <dbReference type="EMBL" id="KAG8091779.1"/>
    </source>
</evidence>
<dbReference type="EMBL" id="JAAALK010000080">
    <property type="protein sequence ID" value="KAG8091779.1"/>
    <property type="molecule type" value="Genomic_DNA"/>
</dbReference>
<proteinExistence type="predicted"/>
<evidence type="ECO:0000313" key="2">
    <source>
        <dbReference type="Proteomes" id="UP000729402"/>
    </source>
</evidence>
<sequence>MAALIDALVFSTANVTASDMWVTTTHGYVVFMASTAAPTLSSAGSFLASSPQSSAMENRWEWAEIPMGIGLPKQGLKKEAWSI</sequence>
<reference evidence="1" key="1">
    <citation type="journal article" date="2021" name="bioRxiv">
        <title>Whole Genome Assembly and Annotation of Northern Wild Rice, Zizania palustris L., Supports a Whole Genome Duplication in the Zizania Genus.</title>
        <authorList>
            <person name="Haas M."/>
            <person name="Kono T."/>
            <person name="Macchietto M."/>
            <person name="Millas R."/>
            <person name="McGilp L."/>
            <person name="Shao M."/>
            <person name="Duquette J."/>
            <person name="Hirsch C.N."/>
            <person name="Kimball J."/>
        </authorList>
    </citation>
    <scope>NUCLEOTIDE SEQUENCE</scope>
    <source>
        <tissue evidence="1">Fresh leaf tissue</tissue>
    </source>
</reference>
<dbReference type="AlphaFoldDB" id="A0A8J5WNH9"/>
<protein>
    <submittedName>
        <fullName evidence="1">Uncharacterized protein</fullName>
    </submittedName>
</protein>
<keyword evidence="2" id="KW-1185">Reference proteome</keyword>
<gene>
    <name evidence="1" type="ORF">GUJ93_ZPchr0012g20645</name>
</gene>
<comment type="caution">
    <text evidence="1">The sequence shown here is derived from an EMBL/GenBank/DDBJ whole genome shotgun (WGS) entry which is preliminary data.</text>
</comment>
<dbReference type="Proteomes" id="UP000729402">
    <property type="component" value="Unassembled WGS sequence"/>
</dbReference>
<name>A0A8J5WNH9_ZIZPA</name>
<accession>A0A8J5WNH9</accession>
<organism evidence="1 2">
    <name type="scientific">Zizania palustris</name>
    <name type="common">Northern wild rice</name>
    <dbReference type="NCBI Taxonomy" id="103762"/>
    <lineage>
        <taxon>Eukaryota</taxon>
        <taxon>Viridiplantae</taxon>
        <taxon>Streptophyta</taxon>
        <taxon>Embryophyta</taxon>
        <taxon>Tracheophyta</taxon>
        <taxon>Spermatophyta</taxon>
        <taxon>Magnoliopsida</taxon>
        <taxon>Liliopsida</taxon>
        <taxon>Poales</taxon>
        <taxon>Poaceae</taxon>
        <taxon>BOP clade</taxon>
        <taxon>Oryzoideae</taxon>
        <taxon>Oryzeae</taxon>
        <taxon>Zizaniinae</taxon>
        <taxon>Zizania</taxon>
    </lineage>
</organism>
<reference evidence="1" key="2">
    <citation type="submission" date="2021-02" db="EMBL/GenBank/DDBJ databases">
        <authorList>
            <person name="Kimball J.A."/>
            <person name="Haas M.W."/>
            <person name="Macchietto M."/>
            <person name="Kono T."/>
            <person name="Duquette J."/>
            <person name="Shao M."/>
        </authorList>
    </citation>
    <scope>NUCLEOTIDE SEQUENCE</scope>
    <source>
        <tissue evidence="1">Fresh leaf tissue</tissue>
    </source>
</reference>